<feature type="transmembrane region" description="Helical" evidence="16">
    <location>
        <begin position="116"/>
        <end position="137"/>
    </location>
</feature>
<keyword evidence="7 16" id="KW-0812">Transmembrane</keyword>
<evidence type="ECO:0000256" key="10">
    <source>
        <dbReference type="ARBA" id="ARBA00022989"/>
    </source>
</evidence>
<evidence type="ECO:0000256" key="8">
    <source>
        <dbReference type="ARBA" id="ARBA00022967"/>
    </source>
</evidence>
<feature type="domain" description="NADH:quinone oxidoreductase/Mrp antiporter transmembrane" evidence="17">
    <location>
        <begin position="113"/>
        <end position="404"/>
    </location>
</feature>
<feature type="transmembrane region" description="Helical" evidence="16">
    <location>
        <begin position="149"/>
        <end position="171"/>
    </location>
</feature>
<feature type="transmembrane region" description="Helical" evidence="16">
    <location>
        <begin position="383"/>
        <end position="413"/>
    </location>
</feature>
<evidence type="ECO:0000256" key="3">
    <source>
        <dbReference type="ARBA" id="ARBA00012944"/>
    </source>
</evidence>
<dbReference type="GO" id="GO:0031966">
    <property type="term" value="C:mitochondrial membrane"/>
    <property type="evidence" value="ECO:0007669"/>
    <property type="project" value="UniProtKB-SubCell"/>
</dbReference>
<evidence type="ECO:0000256" key="7">
    <source>
        <dbReference type="ARBA" id="ARBA00022692"/>
    </source>
</evidence>
<keyword evidence="11 16" id="KW-0520">NAD</keyword>
<evidence type="ECO:0000256" key="4">
    <source>
        <dbReference type="ARBA" id="ARBA00021006"/>
    </source>
</evidence>
<dbReference type="PRINTS" id="PR01437">
    <property type="entry name" value="NUOXDRDTASE4"/>
</dbReference>
<protein>
    <recommendedName>
        <fullName evidence="4 16">NADH-ubiquinone oxidoreductase chain 4</fullName>
        <ecNumber evidence="3 16">7.1.1.2</ecNumber>
    </recommendedName>
</protein>
<comment type="catalytic activity">
    <reaction evidence="15 16">
        <text>a ubiquinone + NADH + 5 H(+)(in) = a ubiquinol + NAD(+) + 4 H(+)(out)</text>
        <dbReference type="Rhea" id="RHEA:29091"/>
        <dbReference type="Rhea" id="RHEA-COMP:9565"/>
        <dbReference type="Rhea" id="RHEA-COMP:9566"/>
        <dbReference type="ChEBI" id="CHEBI:15378"/>
        <dbReference type="ChEBI" id="CHEBI:16389"/>
        <dbReference type="ChEBI" id="CHEBI:17976"/>
        <dbReference type="ChEBI" id="CHEBI:57540"/>
        <dbReference type="ChEBI" id="CHEBI:57945"/>
        <dbReference type="EC" id="7.1.1.2"/>
    </reaction>
</comment>
<name>A2CL32_CONTE</name>
<dbReference type="InterPro" id="IPR000260">
    <property type="entry name" value="NADH4_N"/>
</dbReference>
<geneLocation type="mitochondrion" evidence="19"/>
<accession>A2CL32</accession>
<keyword evidence="14 16" id="KW-0472">Membrane</keyword>
<feature type="transmembrane region" description="Helical" evidence="16">
    <location>
        <begin position="434"/>
        <end position="451"/>
    </location>
</feature>
<evidence type="ECO:0000256" key="16">
    <source>
        <dbReference type="RuleBase" id="RU003297"/>
    </source>
</evidence>
<keyword evidence="6 16" id="KW-0679">Respiratory chain</keyword>
<keyword evidence="12 16" id="KW-0830">Ubiquinone</keyword>
<evidence type="ECO:0000256" key="14">
    <source>
        <dbReference type="ARBA" id="ARBA00023136"/>
    </source>
</evidence>
<dbReference type="EMBL" id="DQ862058">
    <property type="protein sequence ID" value="ABG91305.1"/>
    <property type="molecule type" value="Genomic_DNA"/>
</dbReference>
<comment type="function">
    <text evidence="16">Core subunit of the mitochondrial membrane respiratory chain NADH dehydrogenase (Complex I) which catalyzes electron transfer from NADH through the respiratory chain, using ubiquinone as an electron acceptor. Essential for the catalytic activity and assembly of complex I.</text>
</comment>
<feature type="transmembrane region" description="Helical" evidence="16">
    <location>
        <begin position="230"/>
        <end position="249"/>
    </location>
</feature>
<evidence type="ECO:0000256" key="11">
    <source>
        <dbReference type="ARBA" id="ARBA00023027"/>
    </source>
</evidence>
<evidence type="ECO:0000313" key="19">
    <source>
        <dbReference type="EMBL" id="ABG91305.1"/>
    </source>
</evidence>
<dbReference type="EC" id="7.1.1.2" evidence="3 16"/>
<evidence type="ECO:0000256" key="15">
    <source>
        <dbReference type="ARBA" id="ARBA00049551"/>
    </source>
</evidence>
<dbReference type="CTD" id="4538"/>
<comment type="similarity">
    <text evidence="2 16">Belongs to the complex I subunit 4 family.</text>
</comment>
<dbReference type="GO" id="GO:0008137">
    <property type="term" value="F:NADH dehydrogenase (ubiquinone) activity"/>
    <property type="evidence" value="ECO:0007669"/>
    <property type="project" value="UniProtKB-UniRule"/>
</dbReference>
<evidence type="ECO:0000256" key="5">
    <source>
        <dbReference type="ARBA" id="ARBA00022448"/>
    </source>
</evidence>
<evidence type="ECO:0000256" key="9">
    <source>
        <dbReference type="ARBA" id="ARBA00022982"/>
    </source>
</evidence>
<comment type="subcellular location">
    <subcellularLocation>
        <location evidence="1 16">Mitochondrion membrane</location>
        <topology evidence="1 16">Multi-pass membrane protein</topology>
    </subcellularLocation>
</comment>
<dbReference type="InterPro" id="IPR001750">
    <property type="entry name" value="ND/Mrp_TM"/>
</dbReference>
<dbReference type="AlphaFoldDB" id="A2CL32"/>
<evidence type="ECO:0000259" key="18">
    <source>
        <dbReference type="Pfam" id="PF01059"/>
    </source>
</evidence>
<dbReference type="Pfam" id="PF01059">
    <property type="entry name" value="Oxidored_q5_N"/>
    <property type="match status" value="1"/>
</dbReference>
<dbReference type="PANTHER" id="PTHR43507:SF20">
    <property type="entry name" value="NADH-UBIQUINONE OXIDOREDUCTASE CHAIN 4"/>
    <property type="match status" value="1"/>
</dbReference>
<dbReference type="GO" id="GO:0003954">
    <property type="term" value="F:NADH dehydrogenase activity"/>
    <property type="evidence" value="ECO:0007669"/>
    <property type="project" value="TreeGrafter"/>
</dbReference>
<evidence type="ECO:0000256" key="12">
    <source>
        <dbReference type="ARBA" id="ARBA00023075"/>
    </source>
</evidence>
<proteinExistence type="inferred from homology"/>
<reference evidence="19" key="1">
    <citation type="submission" date="2006-07" db="EMBL/GenBank/DDBJ databases">
        <title>The complete mitochondrial sequence and gene order of the cone snail Conus textile.</title>
        <authorList>
            <person name="Bandyopadhyay P.K."/>
            <person name="Stevenson B.J."/>
            <person name="Cady M.T."/>
            <person name="Olivera B.M."/>
        </authorList>
    </citation>
    <scope>NUCLEOTIDE SEQUENCE</scope>
</reference>
<gene>
    <name evidence="19" type="primary">ND4</name>
</gene>
<evidence type="ECO:0000259" key="17">
    <source>
        <dbReference type="Pfam" id="PF00361"/>
    </source>
</evidence>
<feature type="transmembrane region" description="Helical" evidence="16">
    <location>
        <begin position="61"/>
        <end position="80"/>
    </location>
</feature>
<dbReference type="GeneID" id="4712040"/>
<evidence type="ECO:0000256" key="2">
    <source>
        <dbReference type="ARBA" id="ARBA00009025"/>
    </source>
</evidence>
<sequence>MLGILLANLLALMMFSLIEKKWSWYLKSWSLALLSVLSLMHLFSPFFSYEKSSYFMSYDSMSLMLISLTLWISLMMMLASQSSVKLSKNNDSIFSQLIMSMNLILMLTFLCSNSLLFYFLFEASLIPTLMLILGWGYQPERLQAGMYMMIYTVAASLPLLFCIVWASHKIFCSEMLISSTLRLHAILPQYMWQWSLLGILVFAAFLVKLPMFSVHLWLPKAHVEAPVAGSMVLAAILLKLGGYGILRFFQYFNFIPLYSLVILFSIAMWGGMITSIICFRQVDLKSLIAYSSIGHMSLMLAGAFSNSSWGWSGALILMLSHGFCSSALFALANYTYEKTQTRSLLLNKGMLMFLPSLTMWWFLFCIINMAAPPSINLLGEIMIFPAVIFSSSYCLLPLAFMSFFSALYSMYLFTTIHHGGSPKFIKPFIMTKSPNFLLLFLHWIPANLLILKGELVSIWV</sequence>
<keyword evidence="9 16" id="KW-0249">Electron transport</keyword>
<evidence type="ECO:0000256" key="6">
    <source>
        <dbReference type="ARBA" id="ARBA00022660"/>
    </source>
</evidence>
<feature type="transmembrane region" description="Helical" evidence="16">
    <location>
        <begin position="351"/>
        <end position="371"/>
    </location>
</feature>
<evidence type="ECO:0000256" key="13">
    <source>
        <dbReference type="ARBA" id="ARBA00023128"/>
    </source>
</evidence>
<keyword evidence="13 16" id="KW-0496">Mitochondrion</keyword>
<dbReference type="GO" id="GO:0015990">
    <property type="term" value="P:electron transport coupled proton transport"/>
    <property type="evidence" value="ECO:0007669"/>
    <property type="project" value="TreeGrafter"/>
</dbReference>
<feature type="transmembrane region" description="Helical" evidence="16">
    <location>
        <begin position="29"/>
        <end position="49"/>
    </location>
</feature>
<dbReference type="InterPro" id="IPR003918">
    <property type="entry name" value="NADH_UbQ_OxRdtase"/>
</dbReference>
<keyword evidence="8" id="KW-1278">Translocase</keyword>
<dbReference type="Pfam" id="PF00361">
    <property type="entry name" value="Proton_antipo_M"/>
    <property type="match status" value="1"/>
</dbReference>
<dbReference type="GO" id="GO:0048039">
    <property type="term" value="F:ubiquinone binding"/>
    <property type="evidence" value="ECO:0007669"/>
    <property type="project" value="TreeGrafter"/>
</dbReference>
<feature type="transmembrane region" description="Helical" evidence="16">
    <location>
        <begin position="286"/>
        <end position="305"/>
    </location>
</feature>
<feature type="transmembrane region" description="Helical" evidence="16">
    <location>
        <begin position="255"/>
        <end position="279"/>
    </location>
</feature>
<dbReference type="RefSeq" id="YP_001004256.1">
    <property type="nucleotide sequence ID" value="NC_008797.1"/>
</dbReference>
<organism evidence="19">
    <name type="scientific">Conus textile</name>
    <name type="common">Cloth-of-gold cone</name>
    <dbReference type="NCBI Taxonomy" id="6494"/>
    <lineage>
        <taxon>Eukaryota</taxon>
        <taxon>Metazoa</taxon>
        <taxon>Spiralia</taxon>
        <taxon>Lophotrochozoa</taxon>
        <taxon>Mollusca</taxon>
        <taxon>Gastropoda</taxon>
        <taxon>Caenogastropoda</taxon>
        <taxon>Neogastropoda</taxon>
        <taxon>Conoidea</taxon>
        <taxon>Conidae</taxon>
        <taxon>Conus</taxon>
        <taxon>Cylinder</taxon>
    </lineage>
</organism>
<feature type="transmembrane region" description="Helical" evidence="16">
    <location>
        <begin position="92"/>
        <end position="110"/>
    </location>
</feature>
<evidence type="ECO:0000256" key="1">
    <source>
        <dbReference type="ARBA" id="ARBA00004225"/>
    </source>
</evidence>
<dbReference type="GO" id="GO:0042773">
    <property type="term" value="P:ATP synthesis coupled electron transport"/>
    <property type="evidence" value="ECO:0007669"/>
    <property type="project" value="InterPro"/>
</dbReference>
<feature type="transmembrane region" description="Helical" evidence="16">
    <location>
        <begin position="311"/>
        <end position="331"/>
    </location>
</feature>
<feature type="transmembrane region" description="Helical" evidence="16">
    <location>
        <begin position="191"/>
        <end position="218"/>
    </location>
</feature>
<keyword evidence="10 16" id="KW-1133">Transmembrane helix</keyword>
<feature type="domain" description="NADH:ubiquinone oxidoreductase chain 4 N-terminal" evidence="18">
    <location>
        <begin position="1"/>
        <end position="108"/>
    </location>
</feature>
<dbReference type="PANTHER" id="PTHR43507">
    <property type="entry name" value="NADH-UBIQUINONE OXIDOREDUCTASE CHAIN 4"/>
    <property type="match status" value="1"/>
</dbReference>
<keyword evidence="5 16" id="KW-0813">Transport</keyword>